<comment type="caution">
    <text evidence="1">The sequence shown here is derived from an EMBL/GenBank/DDBJ whole genome shotgun (WGS) entry which is preliminary data.</text>
</comment>
<reference evidence="1" key="1">
    <citation type="submission" date="2019-08" db="EMBL/GenBank/DDBJ databases">
        <authorList>
            <person name="Kucharzyk K."/>
            <person name="Murdoch R.W."/>
            <person name="Higgins S."/>
            <person name="Loffler F."/>
        </authorList>
    </citation>
    <scope>NUCLEOTIDE SEQUENCE</scope>
</reference>
<proteinExistence type="predicted"/>
<dbReference type="EMBL" id="VSSQ01051589">
    <property type="protein sequence ID" value="MPN05678.1"/>
    <property type="molecule type" value="Genomic_DNA"/>
</dbReference>
<dbReference type="AlphaFoldDB" id="A0A645EUG2"/>
<accession>A0A645EUG2</accession>
<evidence type="ECO:0000313" key="1">
    <source>
        <dbReference type="EMBL" id="MPN05678.1"/>
    </source>
</evidence>
<protein>
    <submittedName>
        <fullName evidence="1">Uncharacterized protein</fullName>
    </submittedName>
</protein>
<organism evidence="1">
    <name type="scientific">bioreactor metagenome</name>
    <dbReference type="NCBI Taxonomy" id="1076179"/>
    <lineage>
        <taxon>unclassified sequences</taxon>
        <taxon>metagenomes</taxon>
        <taxon>ecological metagenomes</taxon>
    </lineage>
</organism>
<name>A0A645EUG2_9ZZZZ</name>
<sequence length="83" mass="9651">MWYVGWHNDTVSLFQKMGYAANPYFCLPVQYLHKSIIVGGMLGQSLFLVEREDGDVTDFVFCHLFADYSARCVIYRCFQGDYC</sequence>
<gene>
    <name evidence="1" type="ORF">SDC9_152929</name>
</gene>